<keyword evidence="2" id="KW-1185">Reference proteome</keyword>
<evidence type="ECO:0000313" key="1">
    <source>
        <dbReference type="EMBL" id="CAD7249494.1"/>
    </source>
</evidence>
<dbReference type="EMBL" id="LR901843">
    <property type="protein sequence ID" value="CAD7249494.1"/>
    <property type="molecule type" value="Genomic_DNA"/>
</dbReference>
<gene>
    <name evidence="1" type="ORF">DSTB1V02_LOCUS9289</name>
</gene>
<proteinExistence type="predicted"/>
<sequence length="227" mass="25466">MADGSSRAPQALRRSSERRRFAFACVRGRNPERAISGISLSDDRKLRRLTERGRGMEAGVSTGGRETFRRRDDIVVVNTGDLPVTKRSRPRGSGTHLYRLPCGGGTSSDGFGFASRRLFASSRIRRNITRSRSNEHKANCAIERVIAQCLHWVHRVPRVLCTGVYLRRQVTVGKRGRRANEENRCGISKELLLALQCHLQNSRTGTTDTEGQAIGDDFFATERRLKV</sequence>
<dbReference type="AlphaFoldDB" id="A0A7R9A8M5"/>
<accession>A0A7R9A8M5</accession>
<evidence type="ECO:0000313" key="2">
    <source>
        <dbReference type="Proteomes" id="UP000677054"/>
    </source>
</evidence>
<organism evidence="1">
    <name type="scientific">Darwinula stevensoni</name>
    <dbReference type="NCBI Taxonomy" id="69355"/>
    <lineage>
        <taxon>Eukaryota</taxon>
        <taxon>Metazoa</taxon>
        <taxon>Ecdysozoa</taxon>
        <taxon>Arthropoda</taxon>
        <taxon>Crustacea</taxon>
        <taxon>Oligostraca</taxon>
        <taxon>Ostracoda</taxon>
        <taxon>Podocopa</taxon>
        <taxon>Podocopida</taxon>
        <taxon>Darwinulocopina</taxon>
        <taxon>Darwinuloidea</taxon>
        <taxon>Darwinulidae</taxon>
        <taxon>Darwinula</taxon>
    </lineage>
</organism>
<name>A0A7R9A8M5_9CRUS</name>
<dbReference type="EMBL" id="CAJPEV010002326">
    <property type="protein sequence ID" value="CAG0896534.1"/>
    <property type="molecule type" value="Genomic_DNA"/>
</dbReference>
<protein>
    <submittedName>
        <fullName evidence="1">Uncharacterized protein</fullName>
    </submittedName>
</protein>
<reference evidence="1" key="1">
    <citation type="submission" date="2020-11" db="EMBL/GenBank/DDBJ databases">
        <authorList>
            <person name="Tran Van P."/>
        </authorList>
    </citation>
    <scope>NUCLEOTIDE SEQUENCE</scope>
</reference>
<dbReference type="Proteomes" id="UP000677054">
    <property type="component" value="Unassembled WGS sequence"/>
</dbReference>